<dbReference type="AlphaFoldDB" id="A0A9J7N8Q8"/>
<feature type="region of interest" description="Disordered" evidence="13">
    <location>
        <begin position="195"/>
        <end position="257"/>
    </location>
</feature>
<keyword evidence="2" id="KW-0678">Repressor</keyword>
<feature type="compositionally biased region" description="Polar residues" evidence="13">
    <location>
        <begin position="333"/>
        <end position="352"/>
    </location>
</feature>
<organism evidence="15 16">
    <name type="scientific">Branchiostoma floridae</name>
    <name type="common">Florida lancelet</name>
    <name type="synonym">Amphioxus</name>
    <dbReference type="NCBI Taxonomy" id="7739"/>
    <lineage>
        <taxon>Eukaryota</taxon>
        <taxon>Metazoa</taxon>
        <taxon>Chordata</taxon>
        <taxon>Cephalochordata</taxon>
        <taxon>Leptocardii</taxon>
        <taxon>Amphioxiformes</taxon>
        <taxon>Branchiostomatidae</taxon>
        <taxon>Branchiostoma</taxon>
    </lineage>
</organism>
<feature type="compositionally biased region" description="Low complexity" evidence="13">
    <location>
        <begin position="374"/>
        <end position="385"/>
    </location>
</feature>
<feature type="compositionally biased region" description="Basic and acidic residues" evidence="13">
    <location>
        <begin position="1"/>
        <end position="34"/>
    </location>
</feature>
<dbReference type="GeneID" id="118429085"/>
<feature type="compositionally biased region" description="Low complexity" evidence="13">
    <location>
        <begin position="400"/>
        <end position="413"/>
    </location>
</feature>
<evidence type="ECO:0000256" key="3">
    <source>
        <dbReference type="ARBA" id="ARBA00022723"/>
    </source>
</evidence>
<dbReference type="InterPro" id="IPR059034">
    <property type="entry name" value="SH3_AEBP2_C"/>
</dbReference>
<dbReference type="PROSITE" id="PS50157">
    <property type="entry name" value="ZINC_FINGER_C2H2_2"/>
    <property type="match status" value="2"/>
</dbReference>
<comment type="similarity">
    <text evidence="11">Belongs to the AEBP2/jing C2H2-type zinc-finger family.</text>
</comment>
<evidence type="ECO:0000256" key="9">
    <source>
        <dbReference type="ARBA" id="ARBA00023163"/>
    </source>
</evidence>
<feature type="domain" description="C2H2-type" evidence="14">
    <location>
        <begin position="484"/>
        <end position="513"/>
    </location>
</feature>
<evidence type="ECO:0000256" key="2">
    <source>
        <dbReference type="ARBA" id="ARBA00022491"/>
    </source>
</evidence>
<comment type="subcellular location">
    <subcellularLocation>
        <location evidence="1">Nucleus</location>
    </subcellularLocation>
</comment>
<feature type="region of interest" description="Disordered" evidence="13">
    <location>
        <begin position="1"/>
        <end position="144"/>
    </location>
</feature>
<evidence type="ECO:0000256" key="7">
    <source>
        <dbReference type="ARBA" id="ARBA00022853"/>
    </source>
</evidence>
<evidence type="ECO:0000256" key="8">
    <source>
        <dbReference type="ARBA" id="ARBA00023015"/>
    </source>
</evidence>
<evidence type="ECO:0000256" key="1">
    <source>
        <dbReference type="ARBA" id="ARBA00004123"/>
    </source>
</evidence>
<dbReference type="GO" id="GO:0006357">
    <property type="term" value="P:regulation of transcription by RNA polymerase II"/>
    <property type="evidence" value="ECO:0000318"/>
    <property type="project" value="GO_Central"/>
</dbReference>
<reference evidence="15" key="1">
    <citation type="journal article" date="2020" name="Nat. Ecol. Evol.">
        <title>Deeply conserved synteny resolves early events in vertebrate evolution.</title>
        <authorList>
            <person name="Simakov O."/>
            <person name="Marletaz F."/>
            <person name="Yue J.X."/>
            <person name="O'Connell B."/>
            <person name="Jenkins J."/>
            <person name="Brandt A."/>
            <person name="Calef R."/>
            <person name="Tung C.H."/>
            <person name="Huang T.K."/>
            <person name="Schmutz J."/>
            <person name="Satoh N."/>
            <person name="Yu J.K."/>
            <person name="Putnam N.H."/>
            <person name="Green R.E."/>
            <person name="Rokhsar D.S."/>
        </authorList>
    </citation>
    <scope>NUCLEOTIDE SEQUENCE [LARGE SCALE GENOMIC DNA]</scope>
    <source>
        <strain evidence="15">S238N-H82</strain>
    </source>
</reference>
<evidence type="ECO:0000256" key="12">
    <source>
        <dbReference type="PROSITE-ProRule" id="PRU00042"/>
    </source>
</evidence>
<dbReference type="GO" id="GO:0035098">
    <property type="term" value="C:ESC/E(Z) complex"/>
    <property type="evidence" value="ECO:0000318"/>
    <property type="project" value="GO_Central"/>
</dbReference>
<protein>
    <submittedName>
        <fullName evidence="16">Zinc finger protein AEBP2-like</fullName>
    </submittedName>
</protein>
<keyword evidence="7" id="KW-0156">Chromatin regulator</keyword>
<dbReference type="PROSITE" id="PS00028">
    <property type="entry name" value="ZINC_FINGER_C2H2_1"/>
    <property type="match status" value="2"/>
</dbReference>
<evidence type="ECO:0000256" key="6">
    <source>
        <dbReference type="ARBA" id="ARBA00022833"/>
    </source>
</evidence>
<evidence type="ECO:0000256" key="5">
    <source>
        <dbReference type="ARBA" id="ARBA00022771"/>
    </source>
</evidence>
<keyword evidence="8" id="KW-0805">Transcription regulation</keyword>
<dbReference type="Proteomes" id="UP000001554">
    <property type="component" value="Chromosome 13"/>
</dbReference>
<evidence type="ECO:0000256" key="11">
    <source>
        <dbReference type="ARBA" id="ARBA00037930"/>
    </source>
</evidence>
<evidence type="ECO:0000256" key="13">
    <source>
        <dbReference type="SAM" id="MobiDB-lite"/>
    </source>
</evidence>
<evidence type="ECO:0000313" key="16">
    <source>
        <dbReference type="RefSeq" id="XP_035695346.1"/>
    </source>
</evidence>
<evidence type="ECO:0000313" key="15">
    <source>
        <dbReference type="Proteomes" id="UP000001554"/>
    </source>
</evidence>
<keyword evidence="9" id="KW-0804">Transcription</keyword>
<keyword evidence="5 12" id="KW-0863">Zinc-finger</keyword>
<keyword evidence="10" id="KW-0539">Nucleus</keyword>
<dbReference type="RefSeq" id="XP_035695346.1">
    <property type="nucleotide sequence ID" value="XM_035839453.1"/>
</dbReference>
<dbReference type="PANTHER" id="PTHR46541:SF1">
    <property type="entry name" value="ZINC FINGER PROTEIN AEBP2"/>
    <property type="match status" value="1"/>
</dbReference>
<dbReference type="InterPro" id="IPR052130">
    <property type="entry name" value="AEBP2/jing_C2H2-ZnF"/>
</dbReference>
<keyword evidence="6" id="KW-0862">Zinc</keyword>
<accession>A0A9J7N8Q8</accession>
<dbReference type="Gene3D" id="3.30.160.60">
    <property type="entry name" value="Classic Zinc Finger"/>
    <property type="match status" value="2"/>
</dbReference>
<dbReference type="PANTHER" id="PTHR46541">
    <property type="entry name" value="ZINC FINGER PROTEIN AEBP2"/>
    <property type="match status" value="1"/>
</dbReference>
<name>A0A9J7N8Q8_BRAFL</name>
<sequence>MADSRPKEHSLRSKHLDNSQCLRHSERLSARERSVATSKVPSGEIRTLRSRDIRPEKKEECGMVVGRVGGQRTKKPTQPPLPTSPVRVSARLKENTAATIPPLSAKHGRRFSETDASPYGTRNKRSRSLGSNHHHGSAPSPGEQAFNRIATRLREKLSTTSRATADTDHLHHHHPGTNLRAVVSLQKLECPTKGRVTTTTVDQRKSTTTTTTSKQHNGISGKNIDSSDRISCENAVQPSSCEDRRSSGPDKNANQTLQLNCVKHEIVTDDDVENKKEGKENAELETASTVNHRVEEECMEVVQQDSKTTSKETAIKGTMENGTLQGEEATKTVVDSSENVSTNGTSTPSQSEIGGESVKEEAETISVQSGQKPESQSQQETNSQQDSEDSRMTMDDETQSSHSSSANDQNSSASQNSYACKWEQCDQSVASSSDLADHLSNVHVREEGEKVVCLWQGCRVYNMPARSRSWLSRHVLQHSGDRPFKCMIEGCRAAFASQGGLARHVPTHFVEPNTPKSTPNKKDESPSKSTKRKKTRFRRRGSIVRTEDFFDTRIMDMIRQKLVTFNMMTYVDTVGRGQNVVFRSQVLGRRVEPSGQVKLLLRWVPENVLPDVWVDETELPANQAKLVPLTSLPAEALISLDSSLYRNISYANFRK</sequence>
<dbReference type="InterPro" id="IPR036236">
    <property type="entry name" value="Znf_C2H2_sf"/>
</dbReference>
<feature type="compositionally biased region" description="Low complexity" evidence="13">
    <location>
        <begin position="196"/>
        <end position="215"/>
    </location>
</feature>
<feature type="compositionally biased region" description="Basic and acidic residues" evidence="13">
    <location>
        <begin position="46"/>
        <end position="61"/>
    </location>
</feature>
<gene>
    <name evidence="16" type="primary">LOC118429085</name>
</gene>
<dbReference type="InterPro" id="IPR013087">
    <property type="entry name" value="Znf_C2H2_type"/>
</dbReference>
<keyword evidence="4" id="KW-0677">Repeat</keyword>
<feature type="region of interest" description="Disordered" evidence="13">
    <location>
        <begin position="302"/>
        <end position="413"/>
    </location>
</feature>
<dbReference type="OrthoDB" id="9984614at2759"/>
<feature type="compositionally biased region" description="Basic residues" evidence="13">
    <location>
        <begin position="122"/>
        <end position="136"/>
    </location>
</feature>
<feature type="region of interest" description="Disordered" evidence="13">
    <location>
        <begin position="158"/>
        <end position="178"/>
    </location>
</feature>
<evidence type="ECO:0000256" key="4">
    <source>
        <dbReference type="ARBA" id="ARBA00022737"/>
    </source>
</evidence>
<proteinExistence type="inferred from homology"/>
<feature type="domain" description="C2H2-type" evidence="14">
    <location>
        <begin position="418"/>
        <end position="448"/>
    </location>
</feature>
<keyword evidence="3" id="KW-0479">Metal-binding</keyword>
<feature type="region of interest" description="Disordered" evidence="13">
    <location>
        <begin position="506"/>
        <end position="538"/>
    </location>
</feature>
<dbReference type="SUPFAM" id="SSF57667">
    <property type="entry name" value="beta-beta-alpha zinc fingers"/>
    <property type="match status" value="2"/>
</dbReference>
<reference evidence="16" key="2">
    <citation type="submission" date="2025-08" db="UniProtKB">
        <authorList>
            <consortium name="RefSeq"/>
        </authorList>
    </citation>
    <scope>IDENTIFICATION</scope>
    <source>
        <strain evidence="16">S238N-H82</strain>
        <tissue evidence="16">Testes</tissue>
    </source>
</reference>
<dbReference type="GO" id="GO:0006325">
    <property type="term" value="P:chromatin organization"/>
    <property type="evidence" value="ECO:0007669"/>
    <property type="project" value="UniProtKB-KW"/>
</dbReference>
<dbReference type="SMART" id="SM00355">
    <property type="entry name" value="ZnF_C2H2"/>
    <property type="match status" value="3"/>
</dbReference>
<keyword evidence="15" id="KW-1185">Reference proteome</keyword>
<dbReference type="Pfam" id="PF26014">
    <property type="entry name" value="SH3_AEBP2_C"/>
    <property type="match status" value="1"/>
</dbReference>
<feature type="compositionally biased region" description="Basic residues" evidence="13">
    <location>
        <begin position="529"/>
        <end position="538"/>
    </location>
</feature>
<dbReference type="GO" id="GO:0008270">
    <property type="term" value="F:zinc ion binding"/>
    <property type="evidence" value="ECO:0007669"/>
    <property type="project" value="UniProtKB-KW"/>
</dbReference>
<dbReference type="KEGG" id="bfo:118429085"/>
<evidence type="ECO:0000256" key="10">
    <source>
        <dbReference type="ARBA" id="ARBA00023242"/>
    </source>
</evidence>
<evidence type="ECO:0000259" key="14">
    <source>
        <dbReference type="PROSITE" id="PS50157"/>
    </source>
</evidence>